<accession>A0A9Q3Q8G8</accession>
<evidence type="ECO:0008006" key="4">
    <source>
        <dbReference type="Google" id="ProtNLM"/>
    </source>
</evidence>
<feature type="region of interest" description="Disordered" evidence="1">
    <location>
        <begin position="136"/>
        <end position="168"/>
    </location>
</feature>
<dbReference type="OrthoDB" id="2506833at2759"/>
<protein>
    <recommendedName>
        <fullName evidence="4">Reverse transcriptase Ty1/copia-type domain-containing protein</fullName>
    </recommendedName>
</protein>
<proteinExistence type="predicted"/>
<comment type="caution">
    <text evidence="2">The sequence shown here is derived from an EMBL/GenBank/DDBJ whole genome shotgun (WGS) entry which is preliminary data.</text>
</comment>
<gene>
    <name evidence="2" type="ORF">O181_129326</name>
</gene>
<reference evidence="2" key="1">
    <citation type="submission" date="2021-03" db="EMBL/GenBank/DDBJ databases">
        <title>Draft genome sequence of rust myrtle Austropuccinia psidii MF-1, a brazilian biotype.</title>
        <authorList>
            <person name="Quecine M.C."/>
            <person name="Pachon D.M.R."/>
            <person name="Bonatelli M.L."/>
            <person name="Correr F.H."/>
            <person name="Franceschini L.M."/>
            <person name="Leite T.F."/>
            <person name="Margarido G.R.A."/>
            <person name="Almeida C.A."/>
            <person name="Ferrarezi J.A."/>
            <person name="Labate C.A."/>
        </authorList>
    </citation>
    <scope>NUCLEOTIDE SEQUENCE</scope>
    <source>
        <strain evidence="2">MF-1</strain>
    </source>
</reference>
<dbReference type="EMBL" id="AVOT02134922">
    <property type="protein sequence ID" value="MBW0589611.1"/>
    <property type="molecule type" value="Genomic_DNA"/>
</dbReference>
<name>A0A9Q3Q8G8_9BASI</name>
<evidence type="ECO:0000256" key="1">
    <source>
        <dbReference type="SAM" id="MobiDB-lite"/>
    </source>
</evidence>
<dbReference type="Proteomes" id="UP000765509">
    <property type="component" value="Unassembled WGS sequence"/>
</dbReference>
<evidence type="ECO:0000313" key="3">
    <source>
        <dbReference type="Proteomes" id="UP000765509"/>
    </source>
</evidence>
<dbReference type="AlphaFoldDB" id="A0A9Q3Q8G8"/>
<organism evidence="2 3">
    <name type="scientific">Austropuccinia psidii MF-1</name>
    <dbReference type="NCBI Taxonomy" id="1389203"/>
    <lineage>
        <taxon>Eukaryota</taxon>
        <taxon>Fungi</taxon>
        <taxon>Dikarya</taxon>
        <taxon>Basidiomycota</taxon>
        <taxon>Pucciniomycotina</taxon>
        <taxon>Pucciniomycetes</taxon>
        <taxon>Pucciniales</taxon>
        <taxon>Sphaerophragmiaceae</taxon>
        <taxon>Austropuccinia</taxon>
    </lineage>
</organism>
<keyword evidence="3" id="KW-1185">Reference proteome</keyword>
<evidence type="ECO:0000313" key="2">
    <source>
        <dbReference type="EMBL" id="MBW0589611.1"/>
    </source>
</evidence>
<sequence>MPITYWDEAVRNASLLLNHTPHRFLNFGTPSNKLKEHNMWLEQELDYSKILPFGYKVPVRKLTNFSKAAEKTITLCGMTNEQYSDAMRVLDIDLGKIVIIWDFIVTFTFRSSTAQNQMKTLPNKVRNSQYQSVKLPAPQLPNLTNPNSDDAAATPSTGDPEPVARAQGSQMRGWDYVPYYNTAPKKISSRINEQKIIKHSCRTTRRSNQELLTNVVSYSKAIGNTQEKENWQDAMNTEFNSLMQHNTGHLVPYPTDGFKVIGGMWRLTMKRNEFGEVGSTQKPPGTHAPLF</sequence>